<dbReference type="Gene3D" id="3.40.30.10">
    <property type="entry name" value="Glutaredoxin"/>
    <property type="match status" value="1"/>
</dbReference>
<dbReference type="InterPro" id="IPR006993">
    <property type="entry name" value="Glut_rich_SH3-bd"/>
</dbReference>
<evidence type="ECO:0000313" key="3">
    <source>
        <dbReference type="Proteomes" id="UP001178508"/>
    </source>
</evidence>
<evidence type="ECO:0000313" key="2">
    <source>
        <dbReference type="EMBL" id="CAJ1078190.1"/>
    </source>
</evidence>
<name>A0AAV1GY89_XYRNO</name>
<dbReference type="InterPro" id="IPR036249">
    <property type="entry name" value="Thioredoxin-like_sf"/>
</dbReference>
<dbReference type="AlphaFoldDB" id="A0AAV1GY89"/>
<accession>A0AAV1GY89</accession>
<dbReference type="EMBL" id="OY660880">
    <property type="protein sequence ID" value="CAJ1078190.1"/>
    <property type="molecule type" value="Genomic_DNA"/>
</dbReference>
<dbReference type="SUPFAM" id="SSF52833">
    <property type="entry name" value="Thioredoxin-like"/>
    <property type="match status" value="1"/>
</dbReference>
<comment type="similarity">
    <text evidence="1">Belongs to the SH3BGR family.</text>
</comment>
<dbReference type="GO" id="GO:0005737">
    <property type="term" value="C:cytoplasm"/>
    <property type="evidence" value="ECO:0007669"/>
    <property type="project" value="TreeGrafter"/>
</dbReference>
<gene>
    <name evidence="2" type="ORF">XNOV1_A001610</name>
</gene>
<reference evidence="2" key="1">
    <citation type="submission" date="2023-08" db="EMBL/GenBank/DDBJ databases">
        <authorList>
            <person name="Alioto T."/>
            <person name="Alioto T."/>
            <person name="Gomez Garrido J."/>
        </authorList>
    </citation>
    <scope>NUCLEOTIDE SEQUENCE</scope>
</reference>
<dbReference type="InterPro" id="IPR051033">
    <property type="entry name" value="SH3BGR"/>
</dbReference>
<keyword evidence="3" id="KW-1185">Reference proteome</keyword>
<dbReference type="Proteomes" id="UP001178508">
    <property type="component" value="Chromosome 17"/>
</dbReference>
<proteinExistence type="inferred from homology"/>
<evidence type="ECO:0000256" key="1">
    <source>
        <dbReference type="ARBA" id="ARBA00007764"/>
    </source>
</evidence>
<sequence length="76" mass="8518">MRKGQDKIFMVLDSKKIEYEKVDITVGSDNKDLMRSVAGNPSALAPQISNGDIYCGDFAAFENAIEMEELEQFLKL</sequence>
<dbReference type="PANTHER" id="PTHR12232:SF15">
    <property type="entry name" value="SH3 DOMAIN-BINDING GLUTAMIC ACID-RICH PROTEIN HOMOLOG"/>
    <property type="match status" value="1"/>
</dbReference>
<dbReference type="PANTHER" id="PTHR12232">
    <property type="entry name" value="SH3 DOMAIN-BINDING GLUTAMIC ACID-RICH-LIKE PROTEIN"/>
    <property type="match status" value="1"/>
</dbReference>
<dbReference type="Pfam" id="PF04908">
    <property type="entry name" value="SH3BGR"/>
    <property type="match status" value="1"/>
</dbReference>
<protein>
    <submittedName>
        <fullName evidence="2">SH3 domain-binding glutamic acid-rich-like protein 3</fullName>
    </submittedName>
</protein>
<organism evidence="2 3">
    <name type="scientific">Xyrichtys novacula</name>
    <name type="common">Pearly razorfish</name>
    <name type="synonym">Hemipteronotus novacula</name>
    <dbReference type="NCBI Taxonomy" id="13765"/>
    <lineage>
        <taxon>Eukaryota</taxon>
        <taxon>Metazoa</taxon>
        <taxon>Chordata</taxon>
        <taxon>Craniata</taxon>
        <taxon>Vertebrata</taxon>
        <taxon>Euteleostomi</taxon>
        <taxon>Actinopterygii</taxon>
        <taxon>Neopterygii</taxon>
        <taxon>Teleostei</taxon>
        <taxon>Neoteleostei</taxon>
        <taxon>Acanthomorphata</taxon>
        <taxon>Eupercaria</taxon>
        <taxon>Labriformes</taxon>
        <taxon>Labridae</taxon>
        <taxon>Xyrichtys</taxon>
    </lineage>
</organism>